<evidence type="ECO:0000313" key="2">
    <source>
        <dbReference type="Proteomes" id="UP000807025"/>
    </source>
</evidence>
<proteinExistence type="predicted"/>
<organism evidence="1 2">
    <name type="scientific">Pleurotus eryngii</name>
    <name type="common">Boletus of the steppes</name>
    <dbReference type="NCBI Taxonomy" id="5323"/>
    <lineage>
        <taxon>Eukaryota</taxon>
        <taxon>Fungi</taxon>
        <taxon>Dikarya</taxon>
        <taxon>Basidiomycota</taxon>
        <taxon>Agaricomycotina</taxon>
        <taxon>Agaricomycetes</taxon>
        <taxon>Agaricomycetidae</taxon>
        <taxon>Agaricales</taxon>
        <taxon>Pleurotineae</taxon>
        <taxon>Pleurotaceae</taxon>
        <taxon>Pleurotus</taxon>
    </lineage>
</organism>
<keyword evidence="2" id="KW-1185">Reference proteome</keyword>
<name>A0A9P6DFA2_PLEER</name>
<sequence length="100" mass="11060">MQLHEGFPEGMRFIGARKLKGSDVMLLLSSMEARNWLNGTEITKAFLAGFNSMSKIWTPILTVIAEYVPVSFQPAERGAICSVKQEGGLERGSIKNATWI</sequence>
<dbReference type="AlphaFoldDB" id="A0A9P6DFA2"/>
<accession>A0A9P6DFA2</accession>
<dbReference type="EMBL" id="MU154585">
    <property type="protein sequence ID" value="KAF9493435.1"/>
    <property type="molecule type" value="Genomic_DNA"/>
</dbReference>
<dbReference type="Proteomes" id="UP000807025">
    <property type="component" value="Unassembled WGS sequence"/>
</dbReference>
<gene>
    <name evidence="1" type="ORF">BDN71DRAFT_1395022</name>
</gene>
<reference evidence="1" key="1">
    <citation type="submission" date="2020-11" db="EMBL/GenBank/DDBJ databases">
        <authorList>
            <consortium name="DOE Joint Genome Institute"/>
            <person name="Ahrendt S."/>
            <person name="Riley R."/>
            <person name="Andreopoulos W."/>
            <person name="Labutti K."/>
            <person name="Pangilinan J."/>
            <person name="Ruiz-Duenas F.J."/>
            <person name="Barrasa J.M."/>
            <person name="Sanchez-Garcia M."/>
            <person name="Camarero S."/>
            <person name="Miyauchi S."/>
            <person name="Serrano A."/>
            <person name="Linde D."/>
            <person name="Babiker R."/>
            <person name="Drula E."/>
            <person name="Ayuso-Fernandez I."/>
            <person name="Pacheco R."/>
            <person name="Padilla G."/>
            <person name="Ferreira P."/>
            <person name="Barriuso J."/>
            <person name="Kellner H."/>
            <person name="Castanera R."/>
            <person name="Alfaro M."/>
            <person name="Ramirez L."/>
            <person name="Pisabarro A.G."/>
            <person name="Kuo A."/>
            <person name="Tritt A."/>
            <person name="Lipzen A."/>
            <person name="He G."/>
            <person name="Yan M."/>
            <person name="Ng V."/>
            <person name="Cullen D."/>
            <person name="Martin F."/>
            <person name="Rosso M.-N."/>
            <person name="Henrissat B."/>
            <person name="Hibbett D."/>
            <person name="Martinez A.T."/>
            <person name="Grigoriev I.V."/>
        </authorList>
    </citation>
    <scope>NUCLEOTIDE SEQUENCE</scope>
    <source>
        <strain evidence="1">ATCC 90797</strain>
    </source>
</reference>
<dbReference type="OrthoDB" id="2800503at2759"/>
<evidence type="ECO:0000313" key="1">
    <source>
        <dbReference type="EMBL" id="KAF9493435.1"/>
    </source>
</evidence>
<protein>
    <submittedName>
        <fullName evidence="1">Uncharacterized protein</fullName>
    </submittedName>
</protein>
<comment type="caution">
    <text evidence="1">The sequence shown here is derived from an EMBL/GenBank/DDBJ whole genome shotgun (WGS) entry which is preliminary data.</text>
</comment>